<feature type="transmembrane region" description="Helical" evidence="2">
    <location>
        <begin position="85"/>
        <end position="104"/>
    </location>
</feature>
<sequence>MIKDRDEKKDKTNKEDKDREKDKERERIRLDRRDRERERDRDEEGAKKGRKDVPGAFFSIAKLRIQLLKNGVSATLDSRLLLDGALIRFYLFTGSLLATLVISYQNSFFLFKGVLYCYVFTEGSEIHLLILW</sequence>
<evidence type="ECO:0000256" key="1">
    <source>
        <dbReference type="SAM" id="MobiDB-lite"/>
    </source>
</evidence>
<keyword evidence="4" id="KW-1185">Reference proteome</keyword>
<proteinExistence type="predicted"/>
<protein>
    <submittedName>
        <fullName evidence="3">Uncharacterized protein</fullName>
    </submittedName>
</protein>
<keyword evidence="2" id="KW-1133">Transmembrane helix</keyword>
<dbReference type="Proteomes" id="UP000053676">
    <property type="component" value="Unassembled WGS sequence"/>
</dbReference>
<evidence type="ECO:0000256" key="2">
    <source>
        <dbReference type="SAM" id="Phobius"/>
    </source>
</evidence>
<feature type="region of interest" description="Disordered" evidence="1">
    <location>
        <begin position="1"/>
        <end position="51"/>
    </location>
</feature>
<gene>
    <name evidence="3" type="ORF">NECAME_13769</name>
</gene>
<name>W2SV67_NECAM</name>
<evidence type="ECO:0000313" key="4">
    <source>
        <dbReference type="Proteomes" id="UP000053676"/>
    </source>
</evidence>
<keyword evidence="2" id="KW-0472">Membrane</keyword>
<evidence type="ECO:0000313" key="3">
    <source>
        <dbReference type="EMBL" id="ETN72721.1"/>
    </source>
</evidence>
<keyword evidence="2" id="KW-0812">Transmembrane</keyword>
<reference evidence="4" key="1">
    <citation type="journal article" date="2014" name="Nat. Genet.">
        <title>Genome of the human hookworm Necator americanus.</title>
        <authorList>
            <person name="Tang Y.T."/>
            <person name="Gao X."/>
            <person name="Rosa B.A."/>
            <person name="Abubucker S."/>
            <person name="Hallsworth-Pepin K."/>
            <person name="Martin J."/>
            <person name="Tyagi R."/>
            <person name="Heizer E."/>
            <person name="Zhang X."/>
            <person name="Bhonagiri-Palsikar V."/>
            <person name="Minx P."/>
            <person name="Warren W.C."/>
            <person name="Wang Q."/>
            <person name="Zhan B."/>
            <person name="Hotez P.J."/>
            <person name="Sternberg P.W."/>
            <person name="Dougall A."/>
            <person name="Gaze S.T."/>
            <person name="Mulvenna J."/>
            <person name="Sotillo J."/>
            <person name="Ranganathan S."/>
            <person name="Rabelo E.M."/>
            <person name="Wilson R.K."/>
            <person name="Felgner P.L."/>
            <person name="Bethony J."/>
            <person name="Hawdon J.M."/>
            <person name="Gasser R.B."/>
            <person name="Loukas A."/>
            <person name="Mitreva M."/>
        </authorList>
    </citation>
    <scope>NUCLEOTIDE SEQUENCE [LARGE SCALE GENOMIC DNA]</scope>
</reference>
<organism evidence="3 4">
    <name type="scientific">Necator americanus</name>
    <name type="common">Human hookworm</name>
    <dbReference type="NCBI Taxonomy" id="51031"/>
    <lineage>
        <taxon>Eukaryota</taxon>
        <taxon>Metazoa</taxon>
        <taxon>Ecdysozoa</taxon>
        <taxon>Nematoda</taxon>
        <taxon>Chromadorea</taxon>
        <taxon>Rhabditida</taxon>
        <taxon>Rhabditina</taxon>
        <taxon>Rhabditomorpha</taxon>
        <taxon>Strongyloidea</taxon>
        <taxon>Ancylostomatidae</taxon>
        <taxon>Bunostominae</taxon>
        <taxon>Necator</taxon>
    </lineage>
</organism>
<dbReference type="KEGG" id="nai:NECAME_13769"/>
<accession>W2SV67</accession>
<dbReference type="EMBL" id="KI663210">
    <property type="protein sequence ID" value="ETN72721.1"/>
    <property type="molecule type" value="Genomic_DNA"/>
</dbReference>
<dbReference type="AlphaFoldDB" id="W2SV67"/>